<accession>A0A1F8GRQ3</accession>
<gene>
    <name evidence="2" type="ORF">A2941_03060</name>
</gene>
<dbReference type="Proteomes" id="UP000178444">
    <property type="component" value="Unassembled WGS sequence"/>
</dbReference>
<dbReference type="InterPro" id="IPR036583">
    <property type="entry name" value="23S_rRNA_IVS_sf"/>
</dbReference>
<protein>
    <recommendedName>
        <fullName evidence="1">bAvd-like domain-containing protein</fullName>
    </recommendedName>
</protein>
<sequence>MNEFDIPIYRKAYDLYKLLCEYRETMSRKDQYTIWKQTELHTLELIRLIARAIQTKKELRISIIEETSVVVSMLRGFIRLMKDTKALDIKKYIILQSHIDELGRQIGGWLRSTKEA</sequence>
<dbReference type="AlphaFoldDB" id="A0A1F8GRQ3"/>
<dbReference type="CDD" id="cd16376">
    <property type="entry name" value="Avd_like"/>
    <property type="match status" value="1"/>
</dbReference>
<evidence type="ECO:0000259" key="1">
    <source>
        <dbReference type="Pfam" id="PF22296"/>
    </source>
</evidence>
<name>A0A1F8GRQ3_9BACT</name>
<feature type="domain" description="bAvd-like" evidence="1">
    <location>
        <begin position="10"/>
        <end position="112"/>
    </location>
</feature>
<comment type="caution">
    <text evidence="2">The sequence shown here is derived from an EMBL/GenBank/DDBJ whole genome shotgun (WGS) entry which is preliminary data.</text>
</comment>
<dbReference type="InterPro" id="IPR055360">
    <property type="entry name" value="bAvd"/>
</dbReference>
<proteinExistence type="predicted"/>
<dbReference type="EMBL" id="MGKO01000004">
    <property type="protein sequence ID" value="OGN27981.1"/>
    <property type="molecule type" value="Genomic_DNA"/>
</dbReference>
<reference evidence="2 3" key="1">
    <citation type="journal article" date="2016" name="Nat. Commun.">
        <title>Thousands of microbial genomes shed light on interconnected biogeochemical processes in an aquifer system.</title>
        <authorList>
            <person name="Anantharaman K."/>
            <person name="Brown C.T."/>
            <person name="Hug L.A."/>
            <person name="Sharon I."/>
            <person name="Castelle C.J."/>
            <person name="Probst A.J."/>
            <person name="Thomas B.C."/>
            <person name="Singh A."/>
            <person name="Wilkins M.J."/>
            <person name="Karaoz U."/>
            <person name="Brodie E.L."/>
            <person name="Williams K.H."/>
            <person name="Hubbard S.S."/>
            <person name="Banfield J.F."/>
        </authorList>
    </citation>
    <scope>NUCLEOTIDE SEQUENCE [LARGE SCALE GENOMIC DNA]</scope>
</reference>
<organism evidence="2 3">
    <name type="scientific">Candidatus Yanofskybacteria bacterium RIFCSPLOWO2_01_FULL_49_17</name>
    <dbReference type="NCBI Taxonomy" id="1802700"/>
    <lineage>
        <taxon>Bacteria</taxon>
        <taxon>Candidatus Yanofskyibacteriota</taxon>
    </lineage>
</organism>
<dbReference type="Pfam" id="PF22296">
    <property type="entry name" value="bAvd"/>
    <property type="match status" value="1"/>
</dbReference>
<evidence type="ECO:0000313" key="2">
    <source>
        <dbReference type="EMBL" id="OGN27981.1"/>
    </source>
</evidence>
<evidence type="ECO:0000313" key="3">
    <source>
        <dbReference type="Proteomes" id="UP000178444"/>
    </source>
</evidence>
<dbReference type="Gene3D" id="1.20.1440.60">
    <property type="entry name" value="23S rRNA-intervening sequence"/>
    <property type="match status" value="1"/>
</dbReference>